<keyword evidence="1" id="KW-1133">Transmembrane helix</keyword>
<dbReference type="EMBL" id="AUZZ01007199">
    <property type="protein sequence ID" value="EQD43242.1"/>
    <property type="molecule type" value="Genomic_DNA"/>
</dbReference>
<name>T0ZFX2_9ZZZZ</name>
<gene>
    <name evidence="2" type="ORF">B2A_09968</name>
</gene>
<accession>T0ZFX2</accession>
<reference evidence="2" key="1">
    <citation type="submission" date="2013-08" db="EMBL/GenBank/DDBJ databases">
        <authorList>
            <person name="Mendez C."/>
            <person name="Richter M."/>
            <person name="Ferrer M."/>
            <person name="Sanchez J."/>
        </authorList>
    </citation>
    <scope>NUCLEOTIDE SEQUENCE</scope>
</reference>
<comment type="caution">
    <text evidence="2">The sequence shown here is derived from an EMBL/GenBank/DDBJ whole genome shotgun (WGS) entry which is preliminary data.</text>
</comment>
<feature type="transmembrane region" description="Helical" evidence="1">
    <location>
        <begin position="22"/>
        <end position="40"/>
    </location>
</feature>
<feature type="transmembrane region" description="Helical" evidence="1">
    <location>
        <begin position="97"/>
        <end position="121"/>
    </location>
</feature>
<protein>
    <submittedName>
        <fullName evidence="2">Uncharacterized protein</fullName>
    </submittedName>
</protein>
<keyword evidence="1" id="KW-0812">Transmembrane</keyword>
<reference evidence="2" key="2">
    <citation type="journal article" date="2014" name="ISME J.">
        <title>Microbial stratification in low pH oxic and suboxic macroscopic growths along an acid mine drainage.</title>
        <authorList>
            <person name="Mendez-Garcia C."/>
            <person name="Mesa V."/>
            <person name="Sprenger R.R."/>
            <person name="Richter M."/>
            <person name="Diez M.S."/>
            <person name="Solano J."/>
            <person name="Bargiela R."/>
            <person name="Golyshina O.V."/>
            <person name="Manteca A."/>
            <person name="Ramos J.L."/>
            <person name="Gallego J.R."/>
            <person name="Llorente I."/>
            <person name="Martins Dos Santos V.A."/>
            <person name="Jensen O.N."/>
            <person name="Pelaez A.I."/>
            <person name="Sanchez J."/>
            <person name="Ferrer M."/>
        </authorList>
    </citation>
    <scope>NUCLEOTIDE SEQUENCE</scope>
</reference>
<feature type="transmembrane region" description="Helical" evidence="1">
    <location>
        <begin position="133"/>
        <end position="154"/>
    </location>
</feature>
<dbReference type="AlphaFoldDB" id="T0ZFX2"/>
<feature type="transmembrane region" description="Helical" evidence="1">
    <location>
        <begin position="61"/>
        <end position="91"/>
    </location>
</feature>
<evidence type="ECO:0000256" key="1">
    <source>
        <dbReference type="SAM" id="Phobius"/>
    </source>
</evidence>
<keyword evidence="1" id="KW-0472">Membrane</keyword>
<sequence>MHIIVAATIKQENGGCISLSEILTIAIIAFDFVISIWDAYAGGYSLGILKKTGDKSKFKRASAISAVGLGLVGSVYVIATILGLVAAWLGYISFATLAFILSFNMLFLGILIIGFGLIITIQSIMLAAQRKSIWSILLAVYNSFALGFDIWVYISTFKESASIITRSTRRSQGNGMVIIVIAALIAFIIVHAAYKHGYKKGMAMASTQTAGRRAIL</sequence>
<proteinExistence type="predicted"/>
<organism evidence="2">
    <name type="scientific">mine drainage metagenome</name>
    <dbReference type="NCBI Taxonomy" id="410659"/>
    <lineage>
        <taxon>unclassified sequences</taxon>
        <taxon>metagenomes</taxon>
        <taxon>ecological metagenomes</taxon>
    </lineage>
</organism>
<evidence type="ECO:0000313" key="2">
    <source>
        <dbReference type="EMBL" id="EQD43242.1"/>
    </source>
</evidence>
<feature type="transmembrane region" description="Helical" evidence="1">
    <location>
        <begin position="174"/>
        <end position="194"/>
    </location>
</feature>